<accession>A0A183NR57</accession>
<dbReference type="EMBL" id="UZAL01014049">
    <property type="protein sequence ID" value="VDP08891.1"/>
    <property type="molecule type" value="Genomic_DNA"/>
</dbReference>
<name>A0A183NR57_9TREM</name>
<gene>
    <name evidence="1" type="ORF">SMTD_LOCUS4593</name>
</gene>
<proteinExistence type="predicted"/>
<sequence>MGSHNNAHDFDDMFHKIEKDMSAESNYDQKSYPILLEVDFPSDQLSANEIPSEIGKNVSEEINPDYLKSDVVHHHHLAM</sequence>
<reference evidence="1 2" key="1">
    <citation type="submission" date="2018-11" db="EMBL/GenBank/DDBJ databases">
        <authorList>
            <consortium name="Pathogen Informatics"/>
        </authorList>
    </citation>
    <scope>NUCLEOTIDE SEQUENCE [LARGE SCALE GENOMIC DNA]</scope>
    <source>
        <strain>Denwood</strain>
        <strain evidence="2">Zambia</strain>
    </source>
</reference>
<evidence type="ECO:0000313" key="2">
    <source>
        <dbReference type="Proteomes" id="UP000269396"/>
    </source>
</evidence>
<protein>
    <submittedName>
        <fullName evidence="1">Uncharacterized protein</fullName>
    </submittedName>
</protein>
<dbReference type="AlphaFoldDB" id="A0A183NR57"/>
<dbReference type="Proteomes" id="UP000269396">
    <property type="component" value="Unassembled WGS sequence"/>
</dbReference>
<evidence type="ECO:0000313" key="1">
    <source>
        <dbReference type="EMBL" id="VDP08891.1"/>
    </source>
</evidence>
<keyword evidence="2" id="KW-1185">Reference proteome</keyword>
<organism evidence="1 2">
    <name type="scientific">Schistosoma mattheei</name>
    <dbReference type="NCBI Taxonomy" id="31246"/>
    <lineage>
        <taxon>Eukaryota</taxon>
        <taxon>Metazoa</taxon>
        <taxon>Spiralia</taxon>
        <taxon>Lophotrochozoa</taxon>
        <taxon>Platyhelminthes</taxon>
        <taxon>Trematoda</taxon>
        <taxon>Digenea</taxon>
        <taxon>Strigeidida</taxon>
        <taxon>Schistosomatoidea</taxon>
        <taxon>Schistosomatidae</taxon>
        <taxon>Schistosoma</taxon>
    </lineage>
</organism>